<evidence type="ECO:0000259" key="1">
    <source>
        <dbReference type="Pfam" id="PF13612"/>
    </source>
</evidence>
<sequence>MTILVTFHPNQTRNFQHYYLNHVCIYWRDAFPGLPGYQRFVEWIPSTLLPLRIYLKRCFGECTGIGFLDATRLVACQNRRISSHRMFEGLAARSSFSLNLVET</sequence>
<dbReference type="EMBL" id="JBAFSM010000083">
    <property type="protein sequence ID" value="MEG3440250.1"/>
    <property type="molecule type" value="Genomic_DNA"/>
</dbReference>
<gene>
    <name evidence="2" type="ORF">V0288_24195</name>
</gene>
<accession>A0AAW9QR38</accession>
<dbReference type="AlphaFoldDB" id="A0AAW9QR38"/>
<protein>
    <submittedName>
        <fullName evidence="2">Transposase</fullName>
    </submittedName>
</protein>
<dbReference type="InterPro" id="IPR025668">
    <property type="entry name" value="Tnp_DDE_dom"/>
</dbReference>
<evidence type="ECO:0000313" key="3">
    <source>
        <dbReference type="Proteomes" id="UP001328733"/>
    </source>
</evidence>
<dbReference type="RefSeq" id="WP_332867718.1">
    <property type="nucleotide sequence ID" value="NZ_JBAFSM010000083.1"/>
</dbReference>
<feature type="domain" description="Transposase DDE" evidence="1">
    <location>
        <begin position="60"/>
        <end position="94"/>
    </location>
</feature>
<proteinExistence type="predicted"/>
<evidence type="ECO:0000313" key="2">
    <source>
        <dbReference type="EMBL" id="MEG3440250.1"/>
    </source>
</evidence>
<keyword evidence="3" id="KW-1185">Reference proteome</keyword>
<organism evidence="2 3">
    <name type="scientific">Pannus brasiliensis CCIBt3594</name>
    <dbReference type="NCBI Taxonomy" id="1427578"/>
    <lineage>
        <taxon>Bacteria</taxon>
        <taxon>Bacillati</taxon>
        <taxon>Cyanobacteriota</taxon>
        <taxon>Cyanophyceae</taxon>
        <taxon>Oscillatoriophycideae</taxon>
        <taxon>Chroococcales</taxon>
        <taxon>Microcystaceae</taxon>
        <taxon>Pannus</taxon>
    </lineage>
</organism>
<comment type="caution">
    <text evidence="2">The sequence shown here is derived from an EMBL/GenBank/DDBJ whole genome shotgun (WGS) entry which is preliminary data.</text>
</comment>
<dbReference type="Pfam" id="PF13612">
    <property type="entry name" value="DDE_Tnp_1_3"/>
    <property type="match status" value="1"/>
</dbReference>
<name>A0AAW9QR38_9CHRO</name>
<reference evidence="2 3" key="1">
    <citation type="submission" date="2024-01" db="EMBL/GenBank/DDBJ databases">
        <title>Genomic insights into the taxonomy and metabolism of the cyanobacterium Pannus brasiliensis CCIBt3594.</title>
        <authorList>
            <person name="Machado M."/>
            <person name="Botero N.B."/>
            <person name="Andreote A.P.D."/>
            <person name="Feitosa A.M.T."/>
            <person name="Popin R."/>
            <person name="Sivonen K."/>
            <person name="Fiore M.F."/>
        </authorList>
    </citation>
    <scope>NUCLEOTIDE SEQUENCE [LARGE SCALE GENOMIC DNA]</scope>
    <source>
        <strain evidence="2 3">CCIBt3594</strain>
    </source>
</reference>
<dbReference type="Proteomes" id="UP001328733">
    <property type="component" value="Unassembled WGS sequence"/>
</dbReference>